<proteinExistence type="predicted"/>
<protein>
    <recommendedName>
        <fullName evidence="4">PsbP C-terminal domain-containing protein</fullName>
    </recommendedName>
</protein>
<dbReference type="AlphaFoldDB" id="A0A1G1Z4A0"/>
<evidence type="ECO:0000256" key="1">
    <source>
        <dbReference type="SAM" id="Phobius"/>
    </source>
</evidence>
<evidence type="ECO:0000313" key="2">
    <source>
        <dbReference type="EMBL" id="OGY59468.1"/>
    </source>
</evidence>
<organism evidence="2 3">
    <name type="scientific">Candidatus Colwellbacteria bacterium RIFCSPHIGHO2_12_FULL_44_17</name>
    <dbReference type="NCBI Taxonomy" id="1797689"/>
    <lineage>
        <taxon>Bacteria</taxon>
        <taxon>Candidatus Colwelliibacteriota</taxon>
    </lineage>
</organism>
<keyword evidence="1" id="KW-1133">Transmembrane helix</keyword>
<feature type="transmembrane region" description="Helical" evidence="1">
    <location>
        <begin position="6"/>
        <end position="24"/>
    </location>
</feature>
<keyword evidence="1" id="KW-0812">Transmembrane</keyword>
<keyword evidence="1" id="KW-0472">Membrane</keyword>
<dbReference type="EMBL" id="MHIX01000014">
    <property type="protein sequence ID" value="OGY59468.1"/>
    <property type="molecule type" value="Genomic_DNA"/>
</dbReference>
<dbReference type="STRING" id="1797689.A3F24_00410"/>
<dbReference type="Proteomes" id="UP000178515">
    <property type="component" value="Unassembled WGS sequence"/>
</dbReference>
<sequence>MEKKKLIIGVIVLVVLGGVVFFFIQKGEQTEYPPLEIDWYDTTTQETQGGKVIENKTEKYRLTVPVEWYLTEEGNYLEGLKVVYPKAEENTEFNEGVMLIVKTSPQNENQSIETFLKDQDRKTEGIPFKAKIGEGLKINVEQQYDPEDEFYKQQETDREEYDYIFTKNHKIYWLICFAEGPEYKSLNEKCETSVKTLESYE</sequence>
<gene>
    <name evidence="2" type="ORF">A3F24_00410</name>
</gene>
<comment type="caution">
    <text evidence="2">The sequence shown here is derived from an EMBL/GenBank/DDBJ whole genome shotgun (WGS) entry which is preliminary data.</text>
</comment>
<accession>A0A1G1Z4A0</accession>
<evidence type="ECO:0008006" key="4">
    <source>
        <dbReference type="Google" id="ProtNLM"/>
    </source>
</evidence>
<evidence type="ECO:0000313" key="3">
    <source>
        <dbReference type="Proteomes" id="UP000178515"/>
    </source>
</evidence>
<reference evidence="2 3" key="1">
    <citation type="journal article" date="2016" name="Nat. Commun.">
        <title>Thousands of microbial genomes shed light on interconnected biogeochemical processes in an aquifer system.</title>
        <authorList>
            <person name="Anantharaman K."/>
            <person name="Brown C.T."/>
            <person name="Hug L.A."/>
            <person name="Sharon I."/>
            <person name="Castelle C.J."/>
            <person name="Probst A.J."/>
            <person name="Thomas B.C."/>
            <person name="Singh A."/>
            <person name="Wilkins M.J."/>
            <person name="Karaoz U."/>
            <person name="Brodie E.L."/>
            <person name="Williams K.H."/>
            <person name="Hubbard S.S."/>
            <person name="Banfield J.F."/>
        </authorList>
    </citation>
    <scope>NUCLEOTIDE SEQUENCE [LARGE SCALE GENOMIC DNA]</scope>
</reference>
<name>A0A1G1Z4A0_9BACT</name>